<dbReference type="Proteomes" id="UP000198825">
    <property type="component" value="Chromosome I"/>
</dbReference>
<organism evidence="2 3">
    <name type="scientific">Microlunatus sagamiharensis</name>
    <dbReference type="NCBI Taxonomy" id="546874"/>
    <lineage>
        <taxon>Bacteria</taxon>
        <taxon>Bacillati</taxon>
        <taxon>Actinomycetota</taxon>
        <taxon>Actinomycetes</taxon>
        <taxon>Propionibacteriales</taxon>
        <taxon>Propionibacteriaceae</taxon>
        <taxon>Microlunatus</taxon>
    </lineage>
</organism>
<dbReference type="InterPro" id="IPR021202">
    <property type="entry name" value="Rv3654c-like"/>
</dbReference>
<dbReference type="GO" id="GO:0004386">
    <property type="term" value="F:helicase activity"/>
    <property type="evidence" value="ECO:0007669"/>
    <property type="project" value="UniProtKB-KW"/>
</dbReference>
<proteinExistence type="predicted"/>
<name>A0A1H2NGP2_9ACTN</name>
<keyword evidence="2" id="KW-0547">Nucleotide-binding</keyword>
<protein>
    <submittedName>
        <fullName evidence="2">Helicase/secretion neighborhood TadE-like protein</fullName>
    </submittedName>
</protein>
<evidence type="ECO:0000313" key="2">
    <source>
        <dbReference type="EMBL" id="SDV03976.1"/>
    </source>
</evidence>
<keyword evidence="2" id="KW-0378">Hydrolase</keyword>
<keyword evidence="1" id="KW-0812">Transmembrane</keyword>
<dbReference type="RefSeq" id="WP_197680527.1">
    <property type="nucleotide sequence ID" value="NZ_LT629799.1"/>
</dbReference>
<dbReference type="STRING" id="546874.SAMN04488544_3891"/>
<reference evidence="3" key="1">
    <citation type="submission" date="2016-10" db="EMBL/GenBank/DDBJ databases">
        <authorList>
            <person name="Varghese N."/>
            <person name="Submissions S."/>
        </authorList>
    </citation>
    <scope>NUCLEOTIDE SEQUENCE [LARGE SCALE GENOMIC DNA]</scope>
    <source>
        <strain evidence="3">DSM 21743</strain>
    </source>
</reference>
<gene>
    <name evidence="2" type="ORF">SAMN04488544_3891</name>
</gene>
<evidence type="ECO:0000313" key="3">
    <source>
        <dbReference type="Proteomes" id="UP000198825"/>
    </source>
</evidence>
<sequence>MSGPRGAVRDVVRGTVRGAADERGSGTLLVVGLMAVVGVVAVVATVAAAYLVAGHQARGAADLAALSGAAAFAEGRAPCPAATRLARANGARVTSCDQVGDDVDYVVSVAVVVEVGVRVPGLPRTLPGRAHAGPVR</sequence>
<keyword evidence="3" id="KW-1185">Reference proteome</keyword>
<keyword evidence="1" id="KW-0472">Membrane</keyword>
<feature type="transmembrane region" description="Helical" evidence="1">
    <location>
        <begin position="28"/>
        <end position="53"/>
    </location>
</feature>
<dbReference type="AlphaFoldDB" id="A0A1H2NGP2"/>
<accession>A0A1H2NGP2</accession>
<keyword evidence="2" id="KW-0347">Helicase</keyword>
<dbReference type="NCBIfam" id="TIGR03816">
    <property type="entry name" value="tadE_like_DECH"/>
    <property type="match status" value="1"/>
</dbReference>
<keyword evidence="2" id="KW-0067">ATP-binding</keyword>
<evidence type="ECO:0000256" key="1">
    <source>
        <dbReference type="SAM" id="Phobius"/>
    </source>
</evidence>
<dbReference type="EMBL" id="LT629799">
    <property type="protein sequence ID" value="SDV03976.1"/>
    <property type="molecule type" value="Genomic_DNA"/>
</dbReference>
<keyword evidence="1" id="KW-1133">Transmembrane helix</keyword>